<keyword evidence="4" id="KW-0472">Membrane</keyword>
<reference evidence="8 9" key="1">
    <citation type="submission" date="2016-10" db="EMBL/GenBank/DDBJ databases">
        <authorList>
            <person name="de Groot N.N."/>
        </authorList>
    </citation>
    <scope>NUCLEOTIDE SEQUENCE [LARGE SCALE GENOMIC DNA]</scope>
    <source>
        <strain evidence="8 9">DSM 16199</strain>
    </source>
</reference>
<organism evidence="8 9">
    <name type="scientific">Loktanella salsilacus</name>
    <dbReference type="NCBI Taxonomy" id="195913"/>
    <lineage>
        <taxon>Bacteria</taxon>
        <taxon>Pseudomonadati</taxon>
        <taxon>Pseudomonadota</taxon>
        <taxon>Alphaproteobacteria</taxon>
        <taxon>Rhodobacterales</taxon>
        <taxon>Roseobacteraceae</taxon>
        <taxon>Loktanella</taxon>
    </lineage>
</organism>
<keyword evidence="5" id="KW-0998">Cell outer membrane</keyword>
<feature type="coiled-coil region" evidence="6">
    <location>
        <begin position="332"/>
        <end position="377"/>
    </location>
</feature>
<keyword evidence="9" id="KW-1185">Reference proteome</keyword>
<gene>
    <name evidence="8" type="ORF">SAMN04488004_12513</name>
</gene>
<dbReference type="OrthoDB" id="7790365at2"/>
<evidence type="ECO:0000256" key="1">
    <source>
        <dbReference type="ARBA" id="ARBA00004442"/>
    </source>
</evidence>
<sequence length="443" mass="45802">MSKTTHKKTLIAFCAMAALSGCSGGADSVTRSPFSAIGLGKPAVADSPSAPALATETPDGTQSEVIAGLLTRRSILPQGPYSQVSSAVLAANSRVAESDLRAATLRAEAQSKNWLPTLGPSVSLTSLGAVVTSLVVEQVLFDNGGKKAERAYAKADVEVAAVALAQDTNNRVQDALTLYLSAQKAEARAAVNAAAMADMEHFAWIMDERVKGGVSNSVDRMVVQQKLNQMQADMSSDLEAAAAARAELAAMSAAPLDGVKGTSPLPVELAATPLAVVKAEAEATRSVAEAKAARAGFLPSLSAVGAVSGSKSSGGLSIETEDGIGFGLGASLAAVDQQAEGANARISQVREDVERSLRALEGELSSLQRQQEQTATLAEGAEANYRSFAEQQRAGQRDVNDVVSVFESAVRLRREAAALPFEVARVELKIAALKGVLVDGDKI</sequence>
<keyword evidence="2" id="KW-1134">Transmembrane beta strand</keyword>
<protein>
    <submittedName>
        <fullName evidence="8">Outer membrane protein, adhesin transport system</fullName>
    </submittedName>
</protein>
<feature type="signal peptide" evidence="7">
    <location>
        <begin position="1"/>
        <end position="25"/>
    </location>
</feature>
<evidence type="ECO:0000256" key="5">
    <source>
        <dbReference type="ARBA" id="ARBA00023237"/>
    </source>
</evidence>
<name>A0A1I4IDG2_9RHOB</name>
<dbReference type="Proteomes" id="UP000199550">
    <property type="component" value="Unassembled WGS sequence"/>
</dbReference>
<evidence type="ECO:0000256" key="4">
    <source>
        <dbReference type="ARBA" id="ARBA00023136"/>
    </source>
</evidence>
<dbReference type="GeneID" id="97891502"/>
<dbReference type="PROSITE" id="PS51257">
    <property type="entry name" value="PROKAR_LIPOPROTEIN"/>
    <property type="match status" value="1"/>
</dbReference>
<dbReference type="STRING" id="195913.SAMN04488004_12513"/>
<accession>A0A1I4IDG2</accession>
<evidence type="ECO:0000256" key="6">
    <source>
        <dbReference type="SAM" id="Coils"/>
    </source>
</evidence>
<proteinExistence type="predicted"/>
<dbReference type="EMBL" id="FOTF01000025">
    <property type="protein sequence ID" value="SFL52418.1"/>
    <property type="molecule type" value="Genomic_DNA"/>
</dbReference>
<dbReference type="AlphaFoldDB" id="A0A1I4IDG2"/>
<dbReference type="InterPro" id="IPR051906">
    <property type="entry name" value="TolC-like"/>
</dbReference>
<dbReference type="GO" id="GO:0015288">
    <property type="term" value="F:porin activity"/>
    <property type="evidence" value="ECO:0007669"/>
    <property type="project" value="TreeGrafter"/>
</dbReference>
<dbReference type="GO" id="GO:0009279">
    <property type="term" value="C:cell outer membrane"/>
    <property type="evidence" value="ECO:0007669"/>
    <property type="project" value="UniProtKB-SubCell"/>
</dbReference>
<evidence type="ECO:0000313" key="9">
    <source>
        <dbReference type="Proteomes" id="UP000199550"/>
    </source>
</evidence>
<keyword evidence="6" id="KW-0175">Coiled coil</keyword>
<dbReference type="Gene3D" id="1.20.1600.10">
    <property type="entry name" value="Outer membrane efflux proteins (OEP)"/>
    <property type="match status" value="1"/>
</dbReference>
<evidence type="ECO:0000313" key="8">
    <source>
        <dbReference type="EMBL" id="SFL52418.1"/>
    </source>
</evidence>
<dbReference type="PANTHER" id="PTHR30026">
    <property type="entry name" value="OUTER MEMBRANE PROTEIN TOLC"/>
    <property type="match status" value="1"/>
</dbReference>
<dbReference type="PANTHER" id="PTHR30026:SF20">
    <property type="entry name" value="OUTER MEMBRANE PROTEIN TOLC"/>
    <property type="match status" value="1"/>
</dbReference>
<evidence type="ECO:0000256" key="3">
    <source>
        <dbReference type="ARBA" id="ARBA00022692"/>
    </source>
</evidence>
<dbReference type="GO" id="GO:0015562">
    <property type="term" value="F:efflux transmembrane transporter activity"/>
    <property type="evidence" value="ECO:0007669"/>
    <property type="project" value="InterPro"/>
</dbReference>
<feature type="chain" id="PRO_5011498964" evidence="7">
    <location>
        <begin position="26"/>
        <end position="443"/>
    </location>
</feature>
<dbReference type="RefSeq" id="WP_139222670.1">
    <property type="nucleotide sequence ID" value="NZ_CP072994.1"/>
</dbReference>
<keyword evidence="3" id="KW-0812">Transmembrane</keyword>
<evidence type="ECO:0000256" key="7">
    <source>
        <dbReference type="SAM" id="SignalP"/>
    </source>
</evidence>
<keyword evidence="7" id="KW-0732">Signal</keyword>
<evidence type="ECO:0000256" key="2">
    <source>
        <dbReference type="ARBA" id="ARBA00022452"/>
    </source>
</evidence>
<comment type="subcellular location">
    <subcellularLocation>
        <location evidence="1">Cell outer membrane</location>
    </subcellularLocation>
</comment>
<dbReference type="GO" id="GO:1990281">
    <property type="term" value="C:efflux pump complex"/>
    <property type="evidence" value="ECO:0007669"/>
    <property type="project" value="TreeGrafter"/>
</dbReference>
<dbReference type="SUPFAM" id="SSF56954">
    <property type="entry name" value="Outer membrane efflux proteins (OEP)"/>
    <property type="match status" value="1"/>
</dbReference>